<accession>A0AA38CB58</accession>
<protein>
    <submittedName>
        <fullName evidence="2">Uncharacterized protein</fullName>
    </submittedName>
</protein>
<organism evidence="2 3">
    <name type="scientific">Taxus chinensis</name>
    <name type="common">Chinese yew</name>
    <name type="synonym">Taxus wallichiana var. chinensis</name>
    <dbReference type="NCBI Taxonomy" id="29808"/>
    <lineage>
        <taxon>Eukaryota</taxon>
        <taxon>Viridiplantae</taxon>
        <taxon>Streptophyta</taxon>
        <taxon>Embryophyta</taxon>
        <taxon>Tracheophyta</taxon>
        <taxon>Spermatophyta</taxon>
        <taxon>Pinopsida</taxon>
        <taxon>Pinidae</taxon>
        <taxon>Conifers II</taxon>
        <taxon>Cupressales</taxon>
        <taxon>Taxaceae</taxon>
        <taxon>Taxus</taxon>
    </lineage>
</organism>
<feature type="region of interest" description="Disordered" evidence="1">
    <location>
        <begin position="47"/>
        <end position="67"/>
    </location>
</feature>
<proteinExistence type="predicted"/>
<dbReference type="Proteomes" id="UP000824469">
    <property type="component" value="Unassembled WGS sequence"/>
</dbReference>
<name>A0AA38CB58_TAXCH</name>
<feature type="compositionally biased region" description="Basic and acidic residues" evidence="1">
    <location>
        <begin position="1"/>
        <end position="18"/>
    </location>
</feature>
<comment type="caution">
    <text evidence="2">The sequence shown here is derived from an EMBL/GenBank/DDBJ whole genome shotgun (WGS) entry which is preliminary data.</text>
</comment>
<feature type="compositionally biased region" description="Basic and acidic residues" evidence="1">
    <location>
        <begin position="56"/>
        <end position="67"/>
    </location>
</feature>
<feature type="non-terminal residue" evidence="2">
    <location>
        <position position="67"/>
    </location>
</feature>
<sequence length="67" mass="7817">MGHLGQEDARTRKGEAAESKGSPFRAVRKNLSQTVWDSWNKWTRRTRTGRFGRNGELQHWDSWDKGT</sequence>
<gene>
    <name evidence="2" type="ORF">KI387_039764</name>
</gene>
<keyword evidence="3" id="KW-1185">Reference proteome</keyword>
<feature type="region of interest" description="Disordered" evidence="1">
    <location>
        <begin position="1"/>
        <end position="27"/>
    </location>
</feature>
<dbReference type="EMBL" id="JAHRHJ020000011">
    <property type="protein sequence ID" value="KAH9296176.1"/>
    <property type="molecule type" value="Genomic_DNA"/>
</dbReference>
<evidence type="ECO:0000313" key="2">
    <source>
        <dbReference type="EMBL" id="KAH9296176.1"/>
    </source>
</evidence>
<evidence type="ECO:0000256" key="1">
    <source>
        <dbReference type="SAM" id="MobiDB-lite"/>
    </source>
</evidence>
<evidence type="ECO:0000313" key="3">
    <source>
        <dbReference type="Proteomes" id="UP000824469"/>
    </source>
</evidence>
<reference evidence="2 3" key="1">
    <citation type="journal article" date="2021" name="Nat. Plants">
        <title>The Taxus genome provides insights into paclitaxel biosynthesis.</title>
        <authorList>
            <person name="Xiong X."/>
            <person name="Gou J."/>
            <person name="Liao Q."/>
            <person name="Li Y."/>
            <person name="Zhou Q."/>
            <person name="Bi G."/>
            <person name="Li C."/>
            <person name="Du R."/>
            <person name="Wang X."/>
            <person name="Sun T."/>
            <person name="Guo L."/>
            <person name="Liang H."/>
            <person name="Lu P."/>
            <person name="Wu Y."/>
            <person name="Zhang Z."/>
            <person name="Ro D.K."/>
            <person name="Shang Y."/>
            <person name="Huang S."/>
            <person name="Yan J."/>
        </authorList>
    </citation>
    <scope>NUCLEOTIDE SEQUENCE [LARGE SCALE GENOMIC DNA]</scope>
    <source>
        <strain evidence="2">Ta-2019</strain>
    </source>
</reference>
<dbReference type="AlphaFoldDB" id="A0AA38CB58"/>